<reference evidence="1 2" key="1">
    <citation type="journal article" date="2019" name="Nat. Microbiol.">
        <title>Mediterranean grassland soil C-N compound turnover is dependent on rainfall and depth, and is mediated by genomically divergent microorganisms.</title>
        <authorList>
            <person name="Diamond S."/>
            <person name="Andeer P.F."/>
            <person name="Li Z."/>
            <person name="Crits-Christoph A."/>
            <person name="Burstein D."/>
            <person name="Anantharaman K."/>
            <person name="Lane K.R."/>
            <person name="Thomas B.C."/>
            <person name="Pan C."/>
            <person name="Northen T.R."/>
            <person name="Banfield J.F."/>
        </authorList>
    </citation>
    <scope>NUCLEOTIDE SEQUENCE [LARGE SCALE GENOMIC DNA]</scope>
    <source>
        <strain evidence="1">NP_4</strain>
    </source>
</reference>
<accession>A0A537KUB4</accession>
<dbReference type="EMBL" id="VBAL01000136">
    <property type="protein sequence ID" value="TMI99344.1"/>
    <property type="molecule type" value="Genomic_DNA"/>
</dbReference>
<comment type="caution">
    <text evidence="1">The sequence shown here is derived from an EMBL/GenBank/DDBJ whole genome shotgun (WGS) entry which is preliminary data.</text>
</comment>
<dbReference type="AlphaFoldDB" id="A0A537KUB4"/>
<sequence>MIENLLDLTIATQAVLRFAVRTEPLQARLPAPWQVSPDPAGVSKGANLAVTFNDALLNQDAAGIPTADAVSRYIGFAVPARHPETEEEAGFNFRILTAHPRAVPGKYKTSRLGTVLREFYAKGNDMSATVTDHFRFRDPGGGSVELQLQYRRGLPVRVVSQGNVRSATDPSILRIYKIHELLDIVRSVPQNIDRVMSYQFRNTISEFSDLFDGTERLVSVTIVPWYVRQVYGPGAT</sequence>
<dbReference type="Proteomes" id="UP000319353">
    <property type="component" value="Unassembled WGS sequence"/>
</dbReference>
<evidence type="ECO:0000313" key="1">
    <source>
        <dbReference type="EMBL" id="TMI99344.1"/>
    </source>
</evidence>
<proteinExistence type="predicted"/>
<gene>
    <name evidence="1" type="ORF">E6H01_11080</name>
</gene>
<evidence type="ECO:0000313" key="2">
    <source>
        <dbReference type="Proteomes" id="UP000319353"/>
    </source>
</evidence>
<protein>
    <submittedName>
        <fullName evidence="1">Uncharacterized protein</fullName>
    </submittedName>
</protein>
<name>A0A537KUB4_9BACT</name>
<organism evidence="1 2">
    <name type="scientific">Candidatus Segetimicrobium genomatis</name>
    <dbReference type="NCBI Taxonomy" id="2569760"/>
    <lineage>
        <taxon>Bacteria</taxon>
        <taxon>Bacillati</taxon>
        <taxon>Candidatus Sysuimicrobiota</taxon>
        <taxon>Candidatus Sysuimicrobiia</taxon>
        <taxon>Candidatus Sysuimicrobiales</taxon>
        <taxon>Candidatus Segetimicrobiaceae</taxon>
        <taxon>Candidatus Segetimicrobium</taxon>
    </lineage>
</organism>